<evidence type="ECO:0000313" key="1">
    <source>
        <dbReference type="EMBL" id="KGO87912.1"/>
    </source>
</evidence>
<organism evidence="1 2">
    <name type="scientific">Flavobacterium suncheonense GH29-5 = DSM 17707</name>
    <dbReference type="NCBI Taxonomy" id="1121899"/>
    <lineage>
        <taxon>Bacteria</taxon>
        <taxon>Pseudomonadati</taxon>
        <taxon>Bacteroidota</taxon>
        <taxon>Flavobacteriia</taxon>
        <taxon>Flavobacteriales</taxon>
        <taxon>Flavobacteriaceae</taxon>
        <taxon>Flavobacterium</taxon>
    </lineage>
</organism>
<gene>
    <name evidence="1" type="ORF">Q764_12250</name>
</gene>
<name>A0A0A2M5G9_9FLAO</name>
<accession>A0A0A2M5G9</accession>
<keyword evidence="2" id="KW-1185">Reference proteome</keyword>
<dbReference type="EMBL" id="JRLW01000017">
    <property type="protein sequence ID" value="KGO87912.1"/>
    <property type="molecule type" value="Genomic_DNA"/>
</dbReference>
<dbReference type="RefSeq" id="WP_026981786.1">
    <property type="nucleotide sequence ID" value="NZ_JRLW01000017.1"/>
</dbReference>
<dbReference type="STRING" id="1121899.GCA_000430025_02404"/>
<protein>
    <submittedName>
        <fullName evidence="1">Uncharacterized protein</fullName>
    </submittedName>
</protein>
<reference evidence="1 2" key="1">
    <citation type="submission" date="2013-09" db="EMBL/GenBank/DDBJ databases">
        <authorList>
            <person name="Zeng Z."/>
            <person name="Chen C."/>
        </authorList>
    </citation>
    <scope>NUCLEOTIDE SEQUENCE [LARGE SCALE GENOMIC DNA]</scope>
    <source>
        <strain evidence="1 2">GH29-5</strain>
    </source>
</reference>
<dbReference type="OrthoDB" id="1187827at2"/>
<dbReference type="Proteomes" id="UP000030121">
    <property type="component" value="Unassembled WGS sequence"/>
</dbReference>
<dbReference type="eggNOG" id="ENOG5032SNW">
    <property type="taxonomic scope" value="Bacteria"/>
</dbReference>
<comment type="caution">
    <text evidence="1">The sequence shown here is derived from an EMBL/GenBank/DDBJ whole genome shotgun (WGS) entry which is preliminary data.</text>
</comment>
<sequence length="181" mass="21259">MAKNYNKFNFHKHTFCVFKEVNAEVVKNLQPSHKSSSGSTYYFTEAGVYRVSNHWGRAANCRWRLESDHKNVNQSTKAGYANWTDFYPNNEQENLFYIEVDEQTREVSFQHKNNPKYDGKAQLRNASETAKVIRTLNEVLTTDNWAKYLNFEDLDALRSEVVHQLITTNTSFIEIKRKFTN</sequence>
<dbReference type="AlphaFoldDB" id="A0A0A2M5G9"/>
<proteinExistence type="predicted"/>
<evidence type="ECO:0000313" key="2">
    <source>
        <dbReference type="Proteomes" id="UP000030121"/>
    </source>
</evidence>